<feature type="compositionally biased region" description="Basic and acidic residues" evidence="10">
    <location>
        <begin position="113"/>
        <end position="124"/>
    </location>
</feature>
<accession>A0A9D9E7G8</accession>
<dbReference type="Pfam" id="PF02881">
    <property type="entry name" value="SRP54_N"/>
    <property type="match status" value="1"/>
</dbReference>
<sequence length="458" mass="51171">MGLFDIFRRKKKQADEEKPQVANNEAQQSELSAEESELNPVGKNNQDIDVSDKTVQETESDSNSDEQNDNDIVEQETSSENESDVSINETEKIDDRQEEKESLNDDLNSDSSDSDKNNHLEVSADNHSQNKAKDDALSDNDRSETEDNEEQAYDKGLSKSRKTFKDRINSFLANFRKVDDDFFDELEETLIASDVGFNTSVKISDELKEEAKLANAKSREEIQKIIVEKLVDLYDQEGDDQDNQLKFAESGPTVILFVGVNGVGKTTTIGKLASKFKQEGKKVLLAAADTFRAGAIEQLQEWGKRDGVEVVALPEKSDPSAVVFDAIKKVKSEDYDVLLVDTAGRLQNKVNLMNELGKMKRVITREIPDAPHEVLLVLDATTGQNAMNQAKSFKDVTDVTGIVLTKMDSTAKGGIVLAIRDELHLPVKFIGFGEQVNDLRIFNSENFIYNLFKDLVNE</sequence>
<evidence type="ECO:0000256" key="3">
    <source>
        <dbReference type="ARBA" id="ARBA00022741"/>
    </source>
</evidence>
<dbReference type="InterPro" id="IPR042101">
    <property type="entry name" value="SRP54_N_sf"/>
</dbReference>
<keyword evidence="2 9" id="KW-0963">Cytoplasm</keyword>
<keyword evidence="4 9" id="KW-0378">Hydrolase</keyword>
<dbReference type="Pfam" id="PF00448">
    <property type="entry name" value="SRP54"/>
    <property type="match status" value="1"/>
</dbReference>
<reference evidence="12" key="1">
    <citation type="submission" date="2020-10" db="EMBL/GenBank/DDBJ databases">
        <authorList>
            <person name="Gilroy R."/>
        </authorList>
    </citation>
    <scope>NUCLEOTIDE SEQUENCE</scope>
    <source>
        <strain evidence="12">C6-149</strain>
    </source>
</reference>
<feature type="region of interest" description="Disordered" evidence="10">
    <location>
        <begin position="1"/>
        <end position="157"/>
    </location>
</feature>
<dbReference type="SUPFAM" id="SSF52540">
    <property type="entry name" value="P-loop containing nucleoside triphosphate hydrolases"/>
    <property type="match status" value="1"/>
</dbReference>
<dbReference type="GO" id="GO:0005047">
    <property type="term" value="F:signal recognition particle binding"/>
    <property type="evidence" value="ECO:0007669"/>
    <property type="project" value="TreeGrafter"/>
</dbReference>
<evidence type="ECO:0000256" key="8">
    <source>
        <dbReference type="ARBA" id="ARBA00048027"/>
    </source>
</evidence>
<evidence type="ECO:0000256" key="4">
    <source>
        <dbReference type="ARBA" id="ARBA00022801"/>
    </source>
</evidence>
<dbReference type="HAMAP" id="MF_00920">
    <property type="entry name" value="FtsY"/>
    <property type="match status" value="1"/>
</dbReference>
<evidence type="ECO:0000256" key="9">
    <source>
        <dbReference type="HAMAP-Rule" id="MF_00920"/>
    </source>
</evidence>
<dbReference type="InterPro" id="IPR027417">
    <property type="entry name" value="P-loop_NTPase"/>
</dbReference>
<dbReference type="SUPFAM" id="SSF47364">
    <property type="entry name" value="Domain of the SRP/SRP receptor G-proteins"/>
    <property type="match status" value="1"/>
</dbReference>
<keyword evidence="1 9" id="KW-1003">Cell membrane</keyword>
<protein>
    <recommendedName>
        <fullName evidence="9">Signal recognition particle receptor FtsY</fullName>
        <shortName evidence="9">SRP receptor</shortName>
        <ecNumber evidence="9">3.6.5.4</ecNumber>
    </recommendedName>
</protein>
<feature type="compositionally biased region" description="Basic and acidic residues" evidence="10">
    <location>
        <begin position="89"/>
        <end position="103"/>
    </location>
</feature>
<evidence type="ECO:0000256" key="7">
    <source>
        <dbReference type="ARBA" id="ARBA00023170"/>
    </source>
</evidence>
<evidence type="ECO:0000256" key="6">
    <source>
        <dbReference type="ARBA" id="ARBA00023136"/>
    </source>
</evidence>
<evidence type="ECO:0000256" key="1">
    <source>
        <dbReference type="ARBA" id="ARBA00022475"/>
    </source>
</evidence>
<dbReference type="GO" id="GO:0003924">
    <property type="term" value="F:GTPase activity"/>
    <property type="evidence" value="ECO:0007669"/>
    <property type="project" value="UniProtKB-UniRule"/>
</dbReference>
<dbReference type="Proteomes" id="UP000823614">
    <property type="component" value="Unassembled WGS sequence"/>
</dbReference>
<evidence type="ECO:0000256" key="5">
    <source>
        <dbReference type="ARBA" id="ARBA00023134"/>
    </source>
</evidence>
<comment type="subunit">
    <text evidence="9">Part of the signal recognition particle protein translocation system, which is composed of SRP and FtsY.</text>
</comment>
<comment type="function">
    <text evidence="9">Involved in targeting and insertion of nascent membrane proteins into the cytoplasmic membrane. Acts as a receptor for the complex formed by the signal recognition particle (SRP) and the ribosome-nascent chain (RNC).</text>
</comment>
<feature type="compositionally biased region" description="Acidic residues" evidence="10">
    <location>
        <begin position="58"/>
        <end position="83"/>
    </location>
</feature>
<evidence type="ECO:0000313" key="13">
    <source>
        <dbReference type="Proteomes" id="UP000823614"/>
    </source>
</evidence>
<organism evidence="12 13">
    <name type="scientific">Candidatus Gallilactobacillus intestinavium</name>
    <dbReference type="NCBI Taxonomy" id="2840838"/>
    <lineage>
        <taxon>Bacteria</taxon>
        <taxon>Bacillati</taxon>
        <taxon>Bacillota</taxon>
        <taxon>Bacilli</taxon>
        <taxon>Lactobacillales</taxon>
        <taxon>Lactobacillaceae</taxon>
        <taxon>Lactobacillaceae incertae sedis</taxon>
        <taxon>Candidatus Gallilactobacillus</taxon>
    </lineage>
</organism>
<dbReference type="PANTHER" id="PTHR43134:SF1">
    <property type="entry name" value="SIGNAL RECOGNITION PARTICLE RECEPTOR SUBUNIT ALPHA"/>
    <property type="match status" value="1"/>
</dbReference>
<evidence type="ECO:0000259" key="11">
    <source>
        <dbReference type="PROSITE" id="PS00300"/>
    </source>
</evidence>
<evidence type="ECO:0000313" key="12">
    <source>
        <dbReference type="EMBL" id="MBO8441110.1"/>
    </source>
</evidence>
<dbReference type="InterPro" id="IPR036225">
    <property type="entry name" value="SRP/SRP_N"/>
</dbReference>
<dbReference type="InterPro" id="IPR013822">
    <property type="entry name" value="Signal_recog_particl_SRP54_hlx"/>
</dbReference>
<keyword evidence="5 9" id="KW-0342">GTP-binding</keyword>
<dbReference type="GO" id="GO:0006614">
    <property type="term" value="P:SRP-dependent cotranslational protein targeting to membrane"/>
    <property type="evidence" value="ECO:0007669"/>
    <property type="project" value="InterPro"/>
</dbReference>
<comment type="catalytic activity">
    <reaction evidence="8 9">
        <text>GTP + H2O = GDP + phosphate + H(+)</text>
        <dbReference type="Rhea" id="RHEA:19669"/>
        <dbReference type="ChEBI" id="CHEBI:15377"/>
        <dbReference type="ChEBI" id="CHEBI:15378"/>
        <dbReference type="ChEBI" id="CHEBI:37565"/>
        <dbReference type="ChEBI" id="CHEBI:43474"/>
        <dbReference type="ChEBI" id="CHEBI:58189"/>
        <dbReference type="EC" id="3.6.5.4"/>
    </reaction>
</comment>
<dbReference type="InterPro" id="IPR004390">
    <property type="entry name" value="SR_rcpt_FtsY"/>
</dbReference>
<feature type="binding site" evidence="9">
    <location>
        <begin position="259"/>
        <end position="266"/>
    </location>
    <ligand>
        <name>GTP</name>
        <dbReference type="ChEBI" id="CHEBI:37565"/>
    </ligand>
</feature>
<feature type="compositionally biased region" description="Basic and acidic residues" evidence="10">
    <location>
        <begin position="131"/>
        <end position="145"/>
    </location>
</feature>
<feature type="binding site" evidence="9">
    <location>
        <begin position="341"/>
        <end position="345"/>
    </location>
    <ligand>
        <name>GTP</name>
        <dbReference type="ChEBI" id="CHEBI:37565"/>
    </ligand>
</feature>
<comment type="caution">
    <text evidence="12">The sequence shown here is derived from an EMBL/GenBank/DDBJ whole genome shotgun (WGS) entry which is preliminary data.</text>
</comment>
<dbReference type="FunFam" id="3.40.50.300:FF:000053">
    <property type="entry name" value="Signal recognition particle receptor FtsY"/>
    <property type="match status" value="1"/>
</dbReference>
<reference evidence="12" key="2">
    <citation type="journal article" date="2021" name="PeerJ">
        <title>Extensive microbial diversity within the chicken gut microbiome revealed by metagenomics and culture.</title>
        <authorList>
            <person name="Gilroy R."/>
            <person name="Ravi A."/>
            <person name="Getino M."/>
            <person name="Pursley I."/>
            <person name="Horton D.L."/>
            <person name="Alikhan N.F."/>
            <person name="Baker D."/>
            <person name="Gharbi K."/>
            <person name="Hall N."/>
            <person name="Watson M."/>
            <person name="Adriaenssens E.M."/>
            <person name="Foster-Nyarko E."/>
            <person name="Jarju S."/>
            <person name="Secka A."/>
            <person name="Antonio M."/>
            <person name="Oren A."/>
            <person name="Chaudhuri R.R."/>
            <person name="La Ragione R."/>
            <person name="Hildebrand F."/>
            <person name="Pallen M.J."/>
        </authorList>
    </citation>
    <scope>NUCLEOTIDE SEQUENCE</scope>
    <source>
        <strain evidence="12">C6-149</strain>
    </source>
</reference>
<dbReference type="SMART" id="SM00382">
    <property type="entry name" value="AAA"/>
    <property type="match status" value="1"/>
</dbReference>
<dbReference type="SMART" id="SM00962">
    <property type="entry name" value="SRP54"/>
    <property type="match status" value="1"/>
</dbReference>
<name>A0A9D9E7G8_9LACO</name>
<keyword evidence="3 9" id="KW-0547">Nucleotide-binding</keyword>
<comment type="subcellular location">
    <subcellularLocation>
        <location evidence="9">Cell membrane</location>
        <topology evidence="9">Peripheral membrane protein</topology>
        <orientation evidence="9">Cytoplasmic side</orientation>
    </subcellularLocation>
    <subcellularLocation>
        <location evidence="9">Cytoplasm</location>
    </subcellularLocation>
</comment>
<comment type="similarity">
    <text evidence="9">Belongs to the GTP-binding SRP family. FtsY subfamily.</text>
</comment>
<dbReference type="Gene3D" id="3.40.50.300">
    <property type="entry name" value="P-loop containing nucleotide triphosphate hydrolases"/>
    <property type="match status" value="1"/>
</dbReference>
<dbReference type="AlphaFoldDB" id="A0A9D9E7G8"/>
<dbReference type="InterPro" id="IPR000897">
    <property type="entry name" value="SRP54_GTPase_dom"/>
</dbReference>
<dbReference type="SMART" id="SM00963">
    <property type="entry name" value="SRP54_N"/>
    <property type="match status" value="1"/>
</dbReference>
<evidence type="ECO:0000256" key="2">
    <source>
        <dbReference type="ARBA" id="ARBA00022490"/>
    </source>
</evidence>
<dbReference type="GO" id="GO:0005886">
    <property type="term" value="C:plasma membrane"/>
    <property type="evidence" value="ECO:0007669"/>
    <property type="project" value="UniProtKB-SubCell"/>
</dbReference>
<dbReference type="PROSITE" id="PS00300">
    <property type="entry name" value="SRP54"/>
    <property type="match status" value="1"/>
</dbReference>
<proteinExistence type="inferred from homology"/>
<feature type="binding site" evidence="9">
    <location>
        <begin position="405"/>
        <end position="408"/>
    </location>
    <ligand>
        <name>GTP</name>
        <dbReference type="ChEBI" id="CHEBI:37565"/>
    </ligand>
</feature>
<dbReference type="GO" id="GO:0005737">
    <property type="term" value="C:cytoplasm"/>
    <property type="evidence" value="ECO:0007669"/>
    <property type="project" value="UniProtKB-SubCell"/>
</dbReference>
<dbReference type="FunFam" id="1.20.120.140:FF:000002">
    <property type="entry name" value="Signal recognition particle receptor FtsY"/>
    <property type="match status" value="1"/>
</dbReference>
<dbReference type="Gene3D" id="1.20.120.140">
    <property type="entry name" value="Signal recognition particle SRP54, nucleotide-binding domain"/>
    <property type="match status" value="1"/>
</dbReference>
<evidence type="ECO:0000256" key="10">
    <source>
        <dbReference type="SAM" id="MobiDB-lite"/>
    </source>
</evidence>
<dbReference type="EC" id="3.6.5.4" evidence="9"/>
<dbReference type="InterPro" id="IPR003593">
    <property type="entry name" value="AAA+_ATPase"/>
</dbReference>
<gene>
    <name evidence="9 12" type="primary">ftsY</name>
    <name evidence="12" type="ORF">IAA89_01470</name>
</gene>
<keyword evidence="6 9" id="KW-0472">Membrane</keyword>
<dbReference type="GO" id="GO:0005525">
    <property type="term" value="F:GTP binding"/>
    <property type="evidence" value="ECO:0007669"/>
    <property type="project" value="UniProtKB-UniRule"/>
</dbReference>
<feature type="domain" description="SRP54-type proteins GTP-binding" evidence="11">
    <location>
        <begin position="426"/>
        <end position="439"/>
    </location>
</feature>
<keyword evidence="7 9" id="KW-0675">Receptor</keyword>
<dbReference type="EMBL" id="JADIMP010000027">
    <property type="protein sequence ID" value="MBO8441110.1"/>
    <property type="molecule type" value="Genomic_DNA"/>
</dbReference>
<dbReference type="NCBIfam" id="TIGR00064">
    <property type="entry name" value="ftsY"/>
    <property type="match status" value="1"/>
</dbReference>
<dbReference type="PANTHER" id="PTHR43134">
    <property type="entry name" value="SIGNAL RECOGNITION PARTICLE RECEPTOR SUBUNIT ALPHA"/>
    <property type="match status" value="1"/>
</dbReference>
<dbReference type="CDD" id="cd17874">
    <property type="entry name" value="FtsY"/>
    <property type="match status" value="1"/>
</dbReference>